<dbReference type="PANTHER" id="PTHR36919:SF2">
    <property type="entry name" value="BLL6627 PROTEIN"/>
    <property type="match status" value="1"/>
</dbReference>
<dbReference type="Proteomes" id="UP001164653">
    <property type="component" value="Chromosome"/>
</dbReference>
<reference evidence="2" key="1">
    <citation type="submission" date="2022-11" db="EMBL/GenBank/DDBJ databases">
        <title>Dyadobacter pollutisoli sp. nov., isolated from plastic dumped soil.</title>
        <authorList>
            <person name="Kim J.M."/>
            <person name="Kim K.R."/>
            <person name="Lee J.K."/>
            <person name="Hao L."/>
            <person name="Jeon C.O."/>
        </authorList>
    </citation>
    <scope>NUCLEOTIDE SEQUENCE</scope>
    <source>
        <strain evidence="2">U1</strain>
    </source>
</reference>
<sequence>MTKIEQLNIFKKSFQLKPFKIIPIRMYKITFTIFFFCIAFLSKAQNTAADQILGEWLNEEKDTRIEIYKNGSEYLGKLIWAQNFFEADGKTFRKDVNNTDKTLRTRSLQHIDILHDFTFTEDIWDNGKMYDPKSGKTYNCLIKFKDKTLEIRSYVGIPLFGRSTYWERSL</sequence>
<dbReference type="AlphaFoldDB" id="A0A9E8SMM4"/>
<protein>
    <submittedName>
        <fullName evidence="2">DUF2147 domain-containing protein</fullName>
    </submittedName>
</protein>
<proteinExistence type="predicted"/>
<gene>
    <name evidence="2" type="ORF">ON006_10060</name>
</gene>
<dbReference type="Pfam" id="PF09917">
    <property type="entry name" value="DUF2147"/>
    <property type="match status" value="1"/>
</dbReference>
<dbReference type="EMBL" id="CP112998">
    <property type="protein sequence ID" value="WAC14283.1"/>
    <property type="molecule type" value="Genomic_DNA"/>
</dbReference>
<dbReference type="Gene3D" id="2.40.128.520">
    <property type="match status" value="1"/>
</dbReference>
<evidence type="ECO:0000313" key="3">
    <source>
        <dbReference type="Proteomes" id="UP001164653"/>
    </source>
</evidence>
<keyword evidence="3" id="KW-1185">Reference proteome</keyword>
<dbReference type="KEGG" id="dpf:ON006_10060"/>
<evidence type="ECO:0000259" key="1">
    <source>
        <dbReference type="Pfam" id="PF09917"/>
    </source>
</evidence>
<dbReference type="PANTHER" id="PTHR36919">
    <property type="entry name" value="BLR1215 PROTEIN"/>
    <property type="match status" value="1"/>
</dbReference>
<dbReference type="InterPro" id="IPR019223">
    <property type="entry name" value="DUF2147"/>
</dbReference>
<feature type="domain" description="DUF2147" evidence="1">
    <location>
        <begin position="54"/>
        <end position="168"/>
    </location>
</feature>
<accession>A0A9E8SMM4</accession>
<evidence type="ECO:0000313" key="2">
    <source>
        <dbReference type="EMBL" id="WAC14283.1"/>
    </source>
</evidence>
<name>A0A9E8SMM4_9BACT</name>
<dbReference type="RefSeq" id="WP_244824356.1">
    <property type="nucleotide sequence ID" value="NZ_CP112998.1"/>
</dbReference>
<organism evidence="2 3">
    <name type="scientific">Dyadobacter pollutisoli</name>
    <dbReference type="NCBI Taxonomy" id="2910158"/>
    <lineage>
        <taxon>Bacteria</taxon>
        <taxon>Pseudomonadati</taxon>
        <taxon>Bacteroidota</taxon>
        <taxon>Cytophagia</taxon>
        <taxon>Cytophagales</taxon>
        <taxon>Spirosomataceae</taxon>
        <taxon>Dyadobacter</taxon>
    </lineage>
</organism>